<keyword evidence="9" id="KW-1185">Reference proteome</keyword>
<dbReference type="PANTHER" id="PTHR42718:SF10">
    <property type="entry name" value="TRANSPORTER, PUTATIVE (AFU_ORTHOLOGUE AFUA_8G06760)-RELATED"/>
    <property type="match status" value="1"/>
</dbReference>
<feature type="transmembrane region" description="Helical" evidence="6">
    <location>
        <begin position="164"/>
        <end position="187"/>
    </location>
</feature>
<dbReference type="PROSITE" id="PS50850">
    <property type="entry name" value="MFS"/>
    <property type="match status" value="1"/>
</dbReference>
<feature type="transmembrane region" description="Helical" evidence="6">
    <location>
        <begin position="430"/>
        <end position="456"/>
    </location>
</feature>
<dbReference type="OrthoDB" id="440755at2759"/>
<feature type="transmembrane region" description="Helical" evidence="6">
    <location>
        <begin position="346"/>
        <end position="365"/>
    </location>
</feature>
<evidence type="ECO:0000313" key="8">
    <source>
        <dbReference type="EMBL" id="KAF5364394.1"/>
    </source>
</evidence>
<organism evidence="8 9">
    <name type="scientific">Collybiopsis confluens</name>
    <dbReference type="NCBI Taxonomy" id="2823264"/>
    <lineage>
        <taxon>Eukaryota</taxon>
        <taxon>Fungi</taxon>
        <taxon>Dikarya</taxon>
        <taxon>Basidiomycota</taxon>
        <taxon>Agaricomycotina</taxon>
        <taxon>Agaricomycetes</taxon>
        <taxon>Agaricomycetidae</taxon>
        <taxon>Agaricales</taxon>
        <taxon>Marasmiineae</taxon>
        <taxon>Omphalotaceae</taxon>
        <taxon>Collybiopsis</taxon>
    </lineage>
</organism>
<dbReference type="Gene3D" id="1.20.1250.20">
    <property type="entry name" value="MFS general substrate transporter like domains"/>
    <property type="match status" value="1"/>
</dbReference>
<evidence type="ECO:0000256" key="2">
    <source>
        <dbReference type="ARBA" id="ARBA00022692"/>
    </source>
</evidence>
<reference evidence="8 9" key="1">
    <citation type="journal article" date="2020" name="ISME J.">
        <title>Uncovering the hidden diversity of litter-decomposition mechanisms in mushroom-forming fungi.</title>
        <authorList>
            <person name="Floudas D."/>
            <person name="Bentzer J."/>
            <person name="Ahren D."/>
            <person name="Johansson T."/>
            <person name="Persson P."/>
            <person name="Tunlid A."/>
        </authorList>
    </citation>
    <scope>NUCLEOTIDE SEQUENCE [LARGE SCALE GENOMIC DNA]</scope>
    <source>
        <strain evidence="8 9">CBS 406.79</strain>
    </source>
</reference>
<dbReference type="InterPro" id="IPR020846">
    <property type="entry name" value="MFS_dom"/>
</dbReference>
<accession>A0A8H5GGJ7</accession>
<keyword evidence="4 6" id="KW-0472">Membrane</keyword>
<feature type="transmembrane region" description="Helical" evidence="6">
    <location>
        <begin position="109"/>
        <end position="128"/>
    </location>
</feature>
<feature type="region of interest" description="Disordered" evidence="5">
    <location>
        <begin position="552"/>
        <end position="648"/>
    </location>
</feature>
<dbReference type="GO" id="GO:0016020">
    <property type="term" value="C:membrane"/>
    <property type="evidence" value="ECO:0007669"/>
    <property type="project" value="UniProtKB-SubCell"/>
</dbReference>
<feature type="domain" description="Major facilitator superfamily (MFS) profile" evidence="7">
    <location>
        <begin position="74"/>
        <end position="542"/>
    </location>
</feature>
<feature type="transmembrane region" description="Helical" evidence="6">
    <location>
        <begin position="377"/>
        <end position="397"/>
    </location>
</feature>
<sequence length="657" mass="70948">MQGRAVARFNSSHIYNYNPPATSDRRSFQPALSWLSFLPLSFIRIYFLESSRGSRYTQFSGGRMANSKLRDGLIILSVSGVTTLNTFLSGALTVALPTVGKDLNFSESALQWPINTYNLAYGCTLLLFGRAGDIYGGRNMFLLGSAWFFIWSIATPFAPNPEAFTIFVALKGLGAAANTPAGIRIFVSHFPAGPSRNKAFGILGAGQPLGFILGLVLGGVLIQSSATWRAIFYFQAGLALFFVLCGVFCLDKDQNTLGRYTKGLDFGGAFLSTAGIALLSYALADVPSAPKGWVSPQILANLCISIVLLLAFWVYESWRESRGLAVLMPPSIWFDKSARMPAITSMVFFAWWSFNTLMYFATLYYQQVNLLSPLETSVRFIPMVISGIFANVVGGWLMNRVLGLPLMMTGLCGNIIAPILFATINVSGSYWLMAFWIMILIVGADVIYPVATIYISSNLDEESQSLAGGIFNVATRLGTSIGIGATSSIANSITTRYVHLHPSSSLTSPDALMYGFRAAGWTLAGAAIISFIIGVLFLRGIGVVGRREAKQSARGSEHSEHGKAQPDVDRAGLRPSRNHQSQSRSGVNTQDLELGQIGMEPRTMDGEGLGGGLNADGTGGNEKVTGEKVKEQKKSEDDESGSIDNGVETLSVFVYEV</sequence>
<feature type="transmembrane region" description="Helical" evidence="6">
    <location>
        <begin position="140"/>
        <end position="158"/>
    </location>
</feature>
<evidence type="ECO:0000256" key="6">
    <source>
        <dbReference type="SAM" id="Phobius"/>
    </source>
</evidence>
<feature type="transmembrane region" description="Helical" evidence="6">
    <location>
        <begin position="518"/>
        <end position="538"/>
    </location>
</feature>
<keyword evidence="3 6" id="KW-1133">Transmembrane helix</keyword>
<evidence type="ECO:0000313" key="9">
    <source>
        <dbReference type="Proteomes" id="UP000518752"/>
    </source>
</evidence>
<feature type="compositionally biased region" description="Basic and acidic residues" evidence="5">
    <location>
        <begin position="552"/>
        <end position="572"/>
    </location>
</feature>
<feature type="transmembrane region" description="Helical" evidence="6">
    <location>
        <begin position="199"/>
        <end position="224"/>
    </location>
</feature>
<keyword evidence="2 6" id="KW-0812">Transmembrane</keyword>
<dbReference type="Proteomes" id="UP000518752">
    <property type="component" value="Unassembled WGS sequence"/>
</dbReference>
<comment type="caution">
    <text evidence="8">The sequence shown here is derived from an EMBL/GenBank/DDBJ whole genome shotgun (WGS) entry which is preliminary data.</text>
</comment>
<dbReference type="Gene3D" id="1.20.1720.10">
    <property type="entry name" value="Multidrug resistance protein D"/>
    <property type="match status" value="1"/>
</dbReference>
<feature type="compositionally biased region" description="Gly residues" evidence="5">
    <location>
        <begin position="607"/>
        <end position="620"/>
    </location>
</feature>
<dbReference type="Pfam" id="PF07690">
    <property type="entry name" value="MFS_1"/>
    <property type="match status" value="1"/>
</dbReference>
<gene>
    <name evidence="8" type="ORF">D9757_011905</name>
</gene>
<dbReference type="SUPFAM" id="SSF103473">
    <property type="entry name" value="MFS general substrate transporter"/>
    <property type="match status" value="2"/>
</dbReference>
<dbReference type="InterPro" id="IPR036259">
    <property type="entry name" value="MFS_trans_sf"/>
</dbReference>
<feature type="transmembrane region" description="Helical" evidence="6">
    <location>
        <begin position="296"/>
        <end position="315"/>
    </location>
</feature>
<feature type="transmembrane region" description="Helical" evidence="6">
    <location>
        <begin position="230"/>
        <end position="251"/>
    </location>
</feature>
<proteinExistence type="predicted"/>
<feature type="compositionally biased region" description="Polar residues" evidence="5">
    <location>
        <begin position="578"/>
        <end position="591"/>
    </location>
</feature>
<feature type="compositionally biased region" description="Basic and acidic residues" evidence="5">
    <location>
        <begin position="624"/>
        <end position="636"/>
    </location>
</feature>
<dbReference type="AlphaFoldDB" id="A0A8H5GGJ7"/>
<comment type="subcellular location">
    <subcellularLocation>
        <location evidence="1">Membrane</location>
        <topology evidence="1">Multi-pass membrane protein</topology>
    </subcellularLocation>
</comment>
<feature type="transmembrane region" description="Helical" evidence="6">
    <location>
        <begin position="73"/>
        <end position="97"/>
    </location>
</feature>
<evidence type="ECO:0000256" key="4">
    <source>
        <dbReference type="ARBA" id="ARBA00023136"/>
    </source>
</evidence>
<evidence type="ECO:0000256" key="5">
    <source>
        <dbReference type="SAM" id="MobiDB-lite"/>
    </source>
</evidence>
<feature type="transmembrane region" description="Helical" evidence="6">
    <location>
        <begin position="404"/>
        <end position="424"/>
    </location>
</feature>
<protein>
    <recommendedName>
        <fullName evidence="7">Major facilitator superfamily (MFS) profile domain-containing protein</fullName>
    </recommendedName>
</protein>
<evidence type="ECO:0000256" key="3">
    <source>
        <dbReference type="ARBA" id="ARBA00022989"/>
    </source>
</evidence>
<feature type="transmembrane region" description="Helical" evidence="6">
    <location>
        <begin position="477"/>
        <end position="498"/>
    </location>
</feature>
<name>A0A8H5GGJ7_9AGAR</name>
<dbReference type="PANTHER" id="PTHR42718">
    <property type="entry name" value="MAJOR FACILITATOR SUPERFAMILY MULTIDRUG TRANSPORTER MFSC"/>
    <property type="match status" value="1"/>
</dbReference>
<evidence type="ECO:0000259" key="7">
    <source>
        <dbReference type="PROSITE" id="PS50850"/>
    </source>
</evidence>
<evidence type="ECO:0000256" key="1">
    <source>
        <dbReference type="ARBA" id="ARBA00004141"/>
    </source>
</evidence>
<feature type="transmembrane region" description="Helical" evidence="6">
    <location>
        <begin position="263"/>
        <end position="284"/>
    </location>
</feature>
<dbReference type="GO" id="GO:0022857">
    <property type="term" value="F:transmembrane transporter activity"/>
    <property type="evidence" value="ECO:0007669"/>
    <property type="project" value="InterPro"/>
</dbReference>
<dbReference type="EMBL" id="JAACJN010000188">
    <property type="protein sequence ID" value="KAF5364394.1"/>
    <property type="molecule type" value="Genomic_DNA"/>
</dbReference>
<dbReference type="InterPro" id="IPR011701">
    <property type="entry name" value="MFS"/>
</dbReference>